<dbReference type="AlphaFoldDB" id="A0A1G2HYD6"/>
<evidence type="ECO:0000313" key="2">
    <source>
        <dbReference type="EMBL" id="OGZ67505.1"/>
    </source>
</evidence>
<keyword evidence="1" id="KW-0472">Membrane</keyword>
<gene>
    <name evidence="2" type="ORF">A3C58_02000</name>
</gene>
<sequence length="138" mass="15794">MAQYPIPQFIEKEGKIISFLTFRQFFLLAGGGGACLLLYFILPFFLFALCAIIIMSLVAIIAFLRVNGFSIITIFLNFVGFLTGSKTYIWKKEESSYPFKVLKRQEVKSIEEVKTPSFLMKSKASKLNEIKKMVELKK</sequence>
<protein>
    <recommendedName>
        <fullName evidence="4">PrgI family protein</fullName>
    </recommendedName>
</protein>
<evidence type="ECO:0000313" key="3">
    <source>
        <dbReference type="Proteomes" id="UP000178380"/>
    </source>
</evidence>
<proteinExistence type="predicted"/>
<reference evidence="2 3" key="1">
    <citation type="journal article" date="2016" name="Nat. Commun.">
        <title>Thousands of microbial genomes shed light on interconnected biogeochemical processes in an aquifer system.</title>
        <authorList>
            <person name="Anantharaman K."/>
            <person name="Brown C.T."/>
            <person name="Hug L.A."/>
            <person name="Sharon I."/>
            <person name="Castelle C.J."/>
            <person name="Probst A.J."/>
            <person name="Thomas B.C."/>
            <person name="Singh A."/>
            <person name="Wilkins M.J."/>
            <person name="Karaoz U."/>
            <person name="Brodie E.L."/>
            <person name="Williams K.H."/>
            <person name="Hubbard S.S."/>
            <person name="Banfield J.F."/>
        </authorList>
    </citation>
    <scope>NUCLEOTIDE SEQUENCE [LARGE SCALE GENOMIC DNA]</scope>
</reference>
<dbReference type="STRING" id="1802205.A3C58_02000"/>
<keyword evidence="1" id="KW-1133">Transmembrane helix</keyword>
<organism evidence="2 3">
    <name type="scientific">Candidatus Staskawiczbacteria bacterium RIFCSPHIGHO2_02_FULL_34_10</name>
    <dbReference type="NCBI Taxonomy" id="1802205"/>
    <lineage>
        <taxon>Bacteria</taxon>
        <taxon>Candidatus Staskawicziibacteriota</taxon>
    </lineage>
</organism>
<feature type="transmembrane region" description="Helical" evidence="1">
    <location>
        <begin position="25"/>
        <end position="54"/>
    </location>
</feature>
<name>A0A1G2HYD6_9BACT</name>
<evidence type="ECO:0000256" key="1">
    <source>
        <dbReference type="SAM" id="Phobius"/>
    </source>
</evidence>
<dbReference type="Proteomes" id="UP000178380">
    <property type="component" value="Unassembled WGS sequence"/>
</dbReference>
<accession>A0A1G2HYD6</accession>
<keyword evidence="1" id="KW-0812">Transmembrane</keyword>
<evidence type="ECO:0008006" key="4">
    <source>
        <dbReference type="Google" id="ProtNLM"/>
    </source>
</evidence>
<feature type="transmembrane region" description="Helical" evidence="1">
    <location>
        <begin position="60"/>
        <end position="82"/>
    </location>
</feature>
<comment type="caution">
    <text evidence="2">The sequence shown here is derived from an EMBL/GenBank/DDBJ whole genome shotgun (WGS) entry which is preliminary data.</text>
</comment>
<dbReference type="EMBL" id="MHOR01000007">
    <property type="protein sequence ID" value="OGZ67505.1"/>
    <property type="molecule type" value="Genomic_DNA"/>
</dbReference>